<evidence type="ECO:0000313" key="3">
    <source>
        <dbReference type="Proteomes" id="UP001359559"/>
    </source>
</evidence>
<name>A0AAN9ERV9_CLITE</name>
<keyword evidence="3" id="KW-1185">Reference proteome</keyword>
<feature type="transmembrane region" description="Helical" evidence="1">
    <location>
        <begin position="12"/>
        <end position="40"/>
    </location>
</feature>
<keyword evidence="1" id="KW-1133">Transmembrane helix</keyword>
<gene>
    <name evidence="2" type="ORF">RJT34_30167</name>
</gene>
<comment type="caution">
    <text evidence="2">The sequence shown here is derived from an EMBL/GenBank/DDBJ whole genome shotgun (WGS) entry which is preliminary data.</text>
</comment>
<keyword evidence="1" id="KW-0812">Transmembrane</keyword>
<reference evidence="2 3" key="1">
    <citation type="submission" date="2024-01" db="EMBL/GenBank/DDBJ databases">
        <title>The genomes of 5 underutilized Papilionoideae crops provide insights into root nodulation and disease resistance.</title>
        <authorList>
            <person name="Yuan L."/>
        </authorList>
    </citation>
    <scope>NUCLEOTIDE SEQUENCE [LARGE SCALE GENOMIC DNA]</scope>
    <source>
        <strain evidence="2">LY-2023</strain>
        <tissue evidence="2">Leaf</tissue>
    </source>
</reference>
<evidence type="ECO:0000313" key="2">
    <source>
        <dbReference type="EMBL" id="KAK7262592.1"/>
    </source>
</evidence>
<sequence>MQNRNIDVMQHTTLVFLSHAIVLLRLAVVLSRLAIAPLIFSLIGDTNYLSPIHIFYFSFLVSAFSLRYSLLTHSLTQKETNAKGSPLSLLLLLRRKPTIEEQILHWAAPKDLSQMRPLCLMRCPIQAFALGVFSWWKRR</sequence>
<protein>
    <submittedName>
        <fullName evidence="2">Uncharacterized protein</fullName>
    </submittedName>
</protein>
<organism evidence="2 3">
    <name type="scientific">Clitoria ternatea</name>
    <name type="common">Butterfly pea</name>
    <dbReference type="NCBI Taxonomy" id="43366"/>
    <lineage>
        <taxon>Eukaryota</taxon>
        <taxon>Viridiplantae</taxon>
        <taxon>Streptophyta</taxon>
        <taxon>Embryophyta</taxon>
        <taxon>Tracheophyta</taxon>
        <taxon>Spermatophyta</taxon>
        <taxon>Magnoliopsida</taxon>
        <taxon>eudicotyledons</taxon>
        <taxon>Gunneridae</taxon>
        <taxon>Pentapetalae</taxon>
        <taxon>rosids</taxon>
        <taxon>fabids</taxon>
        <taxon>Fabales</taxon>
        <taxon>Fabaceae</taxon>
        <taxon>Papilionoideae</taxon>
        <taxon>50 kb inversion clade</taxon>
        <taxon>NPAAA clade</taxon>
        <taxon>indigoferoid/millettioid clade</taxon>
        <taxon>Phaseoleae</taxon>
        <taxon>Clitoria</taxon>
    </lineage>
</organism>
<dbReference type="Proteomes" id="UP001359559">
    <property type="component" value="Unassembled WGS sequence"/>
</dbReference>
<dbReference type="AlphaFoldDB" id="A0AAN9ERV9"/>
<dbReference type="EMBL" id="JAYKXN010000008">
    <property type="protein sequence ID" value="KAK7262592.1"/>
    <property type="molecule type" value="Genomic_DNA"/>
</dbReference>
<accession>A0AAN9ERV9</accession>
<feature type="transmembrane region" description="Helical" evidence="1">
    <location>
        <begin position="52"/>
        <end position="70"/>
    </location>
</feature>
<keyword evidence="1" id="KW-0472">Membrane</keyword>
<evidence type="ECO:0000256" key="1">
    <source>
        <dbReference type="SAM" id="Phobius"/>
    </source>
</evidence>
<proteinExistence type="predicted"/>